<dbReference type="InterPro" id="IPR050708">
    <property type="entry name" value="T6SS_VgrG/RHS"/>
</dbReference>
<feature type="domain" description="Hint" evidence="2">
    <location>
        <begin position="1174"/>
        <end position="1267"/>
    </location>
</feature>
<dbReference type="InterPro" id="IPR045619">
    <property type="entry name" value="DUF6443"/>
</dbReference>
<dbReference type="RefSeq" id="WP_142717866.1">
    <property type="nucleotide sequence ID" value="NZ_FXTC01000003.1"/>
</dbReference>
<keyword evidence="1" id="KW-0732">Signal</keyword>
<gene>
    <name evidence="3" type="ORF">SAMN06265171_103392</name>
</gene>
<evidence type="ECO:0000313" key="3">
    <source>
        <dbReference type="EMBL" id="SMO63011.1"/>
    </source>
</evidence>
<evidence type="ECO:0000259" key="2">
    <source>
        <dbReference type="SMART" id="SM00306"/>
    </source>
</evidence>
<feature type="signal peptide" evidence="1">
    <location>
        <begin position="1"/>
        <end position="18"/>
    </location>
</feature>
<dbReference type="Gene3D" id="2.170.16.10">
    <property type="entry name" value="Hedgehog/Intein (Hint) domain"/>
    <property type="match status" value="1"/>
</dbReference>
<dbReference type="SMART" id="SM00306">
    <property type="entry name" value="HintN"/>
    <property type="match status" value="1"/>
</dbReference>
<protein>
    <submittedName>
        <fullName evidence="3">Intein C-terminal splicing region/intein N-terminal splicing region/RHS repeat-associated core domain-containing protein</fullName>
    </submittedName>
</protein>
<dbReference type="Pfam" id="PF07591">
    <property type="entry name" value="PT-HINT"/>
    <property type="match status" value="1"/>
</dbReference>
<dbReference type="SUPFAM" id="SSF51294">
    <property type="entry name" value="Hedgehog/intein (Hint) domain"/>
    <property type="match status" value="1"/>
</dbReference>
<dbReference type="PANTHER" id="PTHR32305">
    <property type="match status" value="1"/>
</dbReference>
<dbReference type="NCBIfam" id="TIGR01445">
    <property type="entry name" value="intein_Nterm"/>
    <property type="match status" value="1"/>
</dbReference>
<dbReference type="InterPro" id="IPR003587">
    <property type="entry name" value="Hint_dom_N"/>
</dbReference>
<dbReference type="InterPro" id="IPR006141">
    <property type="entry name" value="Intein_N"/>
</dbReference>
<dbReference type="PROSITE" id="PS50818">
    <property type="entry name" value="INTEIN_C_TER"/>
    <property type="match status" value="1"/>
</dbReference>
<reference evidence="3 4" key="1">
    <citation type="submission" date="2017-05" db="EMBL/GenBank/DDBJ databases">
        <authorList>
            <person name="Varghese N."/>
            <person name="Submissions S."/>
        </authorList>
    </citation>
    <scope>NUCLEOTIDE SEQUENCE [LARGE SCALE GENOMIC DNA]</scope>
    <source>
        <strain evidence="3 4">DSM 29371</strain>
    </source>
</reference>
<dbReference type="InterPro" id="IPR030934">
    <property type="entry name" value="Intein_C"/>
</dbReference>
<sequence length="1406" mass="155933">MKKIILLLNLFVVGFTYAQTTLSSTENYVYEKNCLTEDCSKKTESVQYFDGLGRAKQNIAVKATPSGKDIAVPVEYDTYGRQVKSYLPVPQSGTQNGALYANPLSNASTLYGNEKIYAEKILESSPLGRPQEQRQVGNDWAGHPVQFSYAANNTADSVKIYKVVTNWVEGRTNGAPSLSGTYSENTLYKSAVTDEDGNITTQFKNKKGQVILTRKKDGTQNVDTYSVYNEYGHMVYTIPPLASASTLTPTVLDNLCYQYRYDGWNRLVEKKIPGKSWEYMVYNKADQLILSQDTILKGKGQWLFTKYDQFGRVIYTGITNNPAGRASMQNSANINTNLYETRTATAGFVLNGLPVYYTKVSTPTSLNVLLSVNYYDTYPSYSFNPAFPSSIMGKVPLSDNSTANAVSTKSLPVMSLVKNIEDDNWTKNYVYYDHKGRVIGTHSINHLGGYSKTESELDFVGVPQKSNVYHVRKPGEQGVIIKQRYVYDSGNRLLQHYHQVDDKPEELLSENAYNELSQITSKKVGNNLQSIDYTYNIRGWLSDINKNQMGLADLGGKLFSYAIKYNKKNGIDNPDTAQFAGKNVTPKYNGNITEIDWRAVEAVGVNPSLTPKRYGYAYDSMNRMTAGYYQNPGNPYSKENTESLSYDLNGNISSLYRTSVAEYGSNTATVIDNLDYAYIGNQATNINDISQNPTGYEGGGNTITYDLNGNMLTMLDKGISSIQYNYLDLPNNLHLNKNGNEDITINTKYRADGTRLSKENITTITGFNGFTTTKRFTDYLDGFQYLRTENSGSGGGSEALILSSMSARAMQPQAYSIVTDPTVQPVGESFSTNLKTPDLQYLPTAEGFYDYQKDQYIYQYKDHLGNVRVSYGRNSAGALEITDANDYYPFGMNHLKTGNAFFGRGSYKDNKYNGKELQETGMYSYGWREYMPDIGRWNGIDQLAEVYTSTSPFAYVDNNPVLMTDPDGRWMDDAGHITDTTGQTFGFLGSSYKPQGATNYLGIKYGDGGGGSGGNPFNLISTALGLGEGTWYNTGSGFEDGSGISLGYDGSYQSLNTNYAEGGIGEPINYVPEVIVTGKKGSGFGMGSYNSFMMDLGVNNARLGWNLSQSRSLLYSAIENTKVGRSVSAAENFMFLELPASLAGGELLSAGWRAAGMSKIVCGPVGRLTNGLIKICFTEGTLVALEKGSKKIEDIKVGDLVWSYNEKTGKKELKKVVELSRNTSSSLVKIFLNGTEITCTPEHPFYVNGYWVEAKDLVKGMPLTNLHKKTSPVESIKFLDGKVKVYNFEVEGNHNYYVSDKEILVHNNCEYTTEFVKGFYVRGMTTMENGIYNRTVQGLANYEGKSLFELVKAFESQAKSAGMNKVVIKGVDIVETRLMNPRAAEIMGYSYKELSKNSIELVKFIK</sequence>
<proteinExistence type="predicted"/>
<dbReference type="CDD" id="cd00081">
    <property type="entry name" value="Hint"/>
    <property type="match status" value="1"/>
</dbReference>
<dbReference type="NCBIfam" id="TIGR01443">
    <property type="entry name" value="intein_Cterm"/>
    <property type="match status" value="1"/>
</dbReference>
<dbReference type="PANTHER" id="PTHR32305:SF15">
    <property type="entry name" value="PROTEIN RHSA-RELATED"/>
    <property type="match status" value="1"/>
</dbReference>
<dbReference type="InterPro" id="IPR022385">
    <property type="entry name" value="Rhs_assc_core"/>
</dbReference>
<dbReference type="Gene3D" id="2.180.10.10">
    <property type="entry name" value="RHS repeat-associated core"/>
    <property type="match status" value="1"/>
</dbReference>
<accession>A0A521CWA2</accession>
<dbReference type="PROSITE" id="PS50817">
    <property type="entry name" value="INTEIN_N_TER"/>
    <property type="match status" value="1"/>
</dbReference>
<keyword evidence="4" id="KW-1185">Reference proteome</keyword>
<organism evidence="3 4">
    <name type="scientific">Chryseobacterium rhizoplanae</name>
    <dbReference type="NCBI Taxonomy" id="1609531"/>
    <lineage>
        <taxon>Bacteria</taxon>
        <taxon>Pseudomonadati</taxon>
        <taxon>Bacteroidota</taxon>
        <taxon>Flavobacteriia</taxon>
        <taxon>Flavobacteriales</taxon>
        <taxon>Weeksellaceae</taxon>
        <taxon>Chryseobacterium group</taxon>
        <taxon>Chryseobacterium</taxon>
    </lineage>
</organism>
<name>A0A521CWA2_9FLAO</name>
<dbReference type="InterPro" id="IPR036844">
    <property type="entry name" value="Hint_dom_sf"/>
</dbReference>
<feature type="chain" id="PRO_5022071106" evidence="1">
    <location>
        <begin position="19"/>
        <end position="1406"/>
    </location>
</feature>
<evidence type="ECO:0000313" key="4">
    <source>
        <dbReference type="Proteomes" id="UP000316916"/>
    </source>
</evidence>
<dbReference type="EMBL" id="FXTC01000003">
    <property type="protein sequence ID" value="SMO63011.1"/>
    <property type="molecule type" value="Genomic_DNA"/>
</dbReference>
<dbReference type="Proteomes" id="UP000316916">
    <property type="component" value="Unassembled WGS sequence"/>
</dbReference>
<dbReference type="GO" id="GO:0016539">
    <property type="term" value="P:intein-mediated protein splicing"/>
    <property type="evidence" value="ECO:0007669"/>
    <property type="project" value="InterPro"/>
</dbReference>
<dbReference type="NCBIfam" id="TIGR03696">
    <property type="entry name" value="Rhs_assc_core"/>
    <property type="match status" value="1"/>
</dbReference>
<evidence type="ECO:0000256" key="1">
    <source>
        <dbReference type="SAM" id="SignalP"/>
    </source>
</evidence>
<dbReference type="Pfam" id="PF20041">
    <property type="entry name" value="DUF6443"/>
    <property type="match status" value="1"/>
</dbReference>